<accession>A0A838XGX7</accession>
<evidence type="ECO:0000313" key="1">
    <source>
        <dbReference type="EMBL" id="MBA4609097.1"/>
    </source>
</evidence>
<keyword evidence="2" id="KW-1185">Reference proteome</keyword>
<dbReference type="EMBL" id="JACEOG010000001">
    <property type="protein sequence ID" value="MBA4609097.1"/>
    <property type="molecule type" value="Genomic_DNA"/>
</dbReference>
<sequence>MYEYNTSTTTSISTSQGRTASGVAACALGNAFHGEDYGRRYLESTGSYVTVAALRSPNLVF</sequence>
<name>A0A838XGX7_9ACTN</name>
<comment type="caution">
    <text evidence="1">The sequence shown here is derived from an EMBL/GenBank/DDBJ whole genome shotgun (WGS) entry which is preliminary data.</text>
</comment>
<protein>
    <submittedName>
        <fullName evidence="1">Uncharacterized protein</fullName>
    </submittedName>
</protein>
<dbReference type="AlphaFoldDB" id="A0A838XGX7"/>
<reference evidence="1 2" key="1">
    <citation type="submission" date="2020-07" db="EMBL/GenBank/DDBJ databases">
        <title>Draft genome and description of Aeromicrobium phoceense strain Marseille-Q0843 isolated from healthy skin swab.</title>
        <authorList>
            <person name="Boxberger M."/>
            <person name="La Scola B."/>
        </authorList>
    </citation>
    <scope>NUCLEOTIDE SEQUENCE [LARGE SCALE GENOMIC DNA]</scope>
    <source>
        <strain evidence="1 2">Marseille-Q0843</strain>
    </source>
</reference>
<dbReference type="RefSeq" id="WP_181755821.1">
    <property type="nucleotide sequence ID" value="NZ_JACEOG010000001.1"/>
</dbReference>
<gene>
    <name evidence="1" type="ORF">H1W00_11470</name>
</gene>
<dbReference type="Proteomes" id="UP000550354">
    <property type="component" value="Unassembled WGS sequence"/>
</dbReference>
<proteinExistence type="predicted"/>
<organism evidence="1 2">
    <name type="scientific">Aeromicrobium phoceense</name>
    <dbReference type="NCBI Taxonomy" id="2754045"/>
    <lineage>
        <taxon>Bacteria</taxon>
        <taxon>Bacillati</taxon>
        <taxon>Actinomycetota</taxon>
        <taxon>Actinomycetes</taxon>
        <taxon>Propionibacteriales</taxon>
        <taxon>Nocardioidaceae</taxon>
        <taxon>Aeromicrobium</taxon>
    </lineage>
</organism>
<evidence type="ECO:0000313" key="2">
    <source>
        <dbReference type="Proteomes" id="UP000550354"/>
    </source>
</evidence>